<dbReference type="Pfam" id="PF13456">
    <property type="entry name" value="RVT_3"/>
    <property type="match status" value="1"/>
</dbReference>
<dbReference type="InterPro" id="IPR036397">
    <property type="entry name" value="RNaseH_sf"/>
</dbReference>
<gene>
    <name evidence="2" type="ORF">Goklo_020977</name>
</gene>
<dbReference type="Gene3D" id="3.30.420.10">
    <property type="entry name" value="Ribonuclease H-like superfamily/Ribonuclease H"/>
    <property type="match status" value="1"/>
</dbReference>
<dbReference type="PANTHER" id="PTHR47723">
    <property type="entry name" value="OS05G0353850 PROTEIN"/>
    <property type="match status" value="1"/>
</dbReference>
<comment type="caution">
    <text evidence="2">The sequence shown here is derived from an EMBL/GenBank/DDBJ whole genome shotgun (WGS) entry which is preliminary data.</text>
</comment>
<reference evidence="2 3" key="1">
    <citation type="journal article" date="2019" name="Genome Biol. Evol.">
        <title>Insights into the evolution of the New World diploid cottons (Gossypium, subgenus Houzingenia) based on genome sequencing.</title>
        <authorList>
            <person name="Grover C.E."/>
            <person name="Arick M.A. 2nd"/>
            <person name="Thrash A."/>
            <person name="Conover J.L."/>
            <person name="Sanders W.S."/>
            <person name="Peterson D.G."/>
            <person name="Frelichowski J.E."/>
            <person name="Scheffler J.A."/>
            <person name="Scheffler B.E."/>
            <person name="Wendel J.F."/>
        </authorList>
    </citation>
    <scope>NUCLEOTIDE SEQUENCE [LARGE SCALE GENOMIC DNA]</scope>
    <source>
        <strain evidence="2">57</strain>
        <tissue evidence="2">Leaf</tissue>
    </source>
</reference>
<dbReference type="AlphaFoldDB" id="A0A7J8UTL4"/>
<dbReference type="InterPro" id="IPR044730">
    <property type="entry name" value="RNase_H-like_dom_plant"/>
</dbReference>
<evidence type="ECO:0000259" key="1">
    <source>
        <dbReference type="Pfam" id="PF13456"/>
    </source>
</evidence>
<dbReference type="GO" id="GO:0004523">
    <property type="term" value="F:RNA-DNA hybrid ribonuclease activity"/>
    <property type="evidence" value="ECO:0007669"/>
    <property type="project" value="InterPro"/>
</dbReference>
<dbReference type="GO" id="GO:0003676">
    <property type="term" value="F:nucleic acid binding"/>
    <property type="evidence" value="ECO:0007669"/>
    <property type="project" value="InterPro"/>
</dbReference>
<feature type="domain" description="RNase H type-1" evidence="1">
    <location>
        <begin position="34"/>
        <end position="111"/>
    </location>
</feature>
<protein>
    <recommendedName>
        <fullName evidence="1">RNase H type-1 domain-containing protein</fullName>
    </recommendedName>
</protein>
<dbReference type="SUPFAM" id="SSF53098">
    <property type="entry name" value="Ribonuclease H-like"/>
    <property type="match status" value="1"/>
</dbReference>
<dbReference type="PANTHER" id="PTHR47723:SF19">
    <property type="entry name" value="POLYNUCLEOTIDYL TRANSFERASE, RIBONUCLEASE H-LIKE SUPERFAMILY PROTEIN"/>
    <property type="match status" value="1"/>
</dbReference>
<organism evidence="2 3">
    <name type="scientific">Gossypium klotzschianum</name>
    <dbReference type="NCBI Taxonomy" id="34286"/>
    <lineage>
        <taxon>Eukaryota</taxon>
        <taxon>Viridiplantae</taxon>
        <taxon>Streptophyta</taxon>
        <taxon>Embryophyta</taxon>
        <taxon>Tracheophyta</taxon>
        <taxon>Spermatophyta</taxon>
        <taxon>Magnoliopsida</taxon>
        <taxon>eudicotyledons</taxon>
        <taxon>Gunneridae</taxon>
        <taxon>Pentapetalae</taxon>
        <taxon>rosids</taxon>
        <taxon>malvids</taxon>
        <taxon>Malvales</taxon>
        <taxon>Malvaceae</taxon>
        <taxon>Malvoideae</taxon>
        <taxon>Gossypium</taxon>
    </lineage>
</organism>
<dbReference type="OrthoDB" id="1744872at2759"/>
<dbReference type="Proteomes" id="UP000593573">
    <property type="component" value="Unassembled WGS sequence"/>
</dbReference>
<sequence>MVNSDGNLVFLSTDAFVARDSGYAPTGGVARDPEVWAILDGILILLSKGYKRVTIMTNNLEVAQTLSDIDMEDLGITVLRRTLRTLHSEGEWRIKHIRRNHNLVADRLAKLSLSWKSSLQVMDKAPKDILDLLKVDKTNGCFM</sequence>
<accession>A0A7J8UTL4</accession>
<evidence type="ECO:0000313" key="2">
    <source>
        <dbReference type="EMBL" id="MBA0653866.1"/>
    </source>
</evidence>
<dbReference type="EMBL" id="JABFAB010000007">
    <property type="protein sequence ID" value="MBA0653866.1"/>
    <property type="molecule type" value="Genomic_DNA"/>
</dbReference>
<evidence type="ECO:0000313" key="3">
    <source>
        <dbReference type="Proteomes" id="UP000593573"/>
    </source>
</evidence>
<keyword evidence="3" id="KW-1185">Reference proteome</keyword>
<name>A0A7J8UTL4_9ROSI</name>
<proteinExistence type="predicted"/>
<dbReference type="InterPro" id="IPR012337">
    <property type="entry name" value="RNaseH-like_sf"/>
</dbReference>
<dbReference type="CDD" id="cd06222">
    <property type="entry name" value="RNase_H_like"/>
    <property type="match status" value="1"/>
</dbReference>
<dbReference type="InterPro" id="IPR002156">
    <property type="entry name" value="RNaseH_domain"/>
</dbReference>
<dbReference type="InterPro" id="IPR053151">
    <property type="entry name" value="RNase_H-like"/>
</dbReference>